<dbReference type="GeneID" id="20325653"/>
<protein>
    <submittedName>
        <fullName evidence="1">Uncharacterized protein</fullName>
    </submittedName>
</protein>
<accession>A0A074Z2T8</accession>
<dbReference type="EMBL" id="KL597131">
    <property type="protein sequence ID" value="KER19832.1"/>
    <property type="molecule type" value="Genomic_DNA"/>
</dbReference>
<keyword evidence="2" id="KW-1185">Reference proteome</keyword>
<proteinExistence type="predicted"/>
<reference evidence="1 2" key="1">
    <citation type="submission" date="2013-11" db="EMBL/GenBank/DDBJ databases">
        <title>Opisthorchis viverrini - life in the bile duct.</title>
        <authorList>
            <person name="Young N.D."/>
            <person name="Nagarajan N."/>
            <person name="Lin S.J."/>
            <person name="Korhonen P.K."/>
            <person name="Jex A.R."/>
            <person name="Hall R.S."/>
            <person name="Safavi-Hemami H."/>
            <person name="Kaewkong W."/>
            <person name="Bertrand D."/>
            <person name="Gao S."/>
            <person name="Seet Q."/>
            <person name="Wongkham S."/>
            <person name="Teh B.T."/>
            <person name="Wongkham C."/>
            <person name="Intapan P.M."/>
            <person name="Maleewong W."/>
            <person name="Yang X."/>
            <person name="Hu M."/>
            <person name="Wang Z."/>
            <person name="Hofmann A."/>
            <person name="Sternberg P.W."/>
            <person name="Tan P."/>
            <person name="Wang J."/>
            <person name="Gasser R.B."/>
        </authorList>
    </citation>
    <scope>NUCLEOTIDE SEQUENCE [LARGE SCALE GENOMIC DNA]</scope>
</reference>
<evidence type="ECO:0000313" key="2">
    <source>
        <dbReference type="Proteomes" id="UP000054324"/>
    </source>
</evidence>
<evidence type="ECO:0000313" key="1">
    <source>
        <dbReference type="EMBL" id="KER19832.1"/>
    </source>
</evidence>
<organism evidence="1 2">
    <name type="scientific">Opisthorchis viverrini</name>
    <name type="common">Southeast Asian liver fluke</name>
    <dbReference type="NCBI Taxonomy" id="6198"/>
    <lineage>
        <taxon>Eukaryota</taxon>
        <taxon>Metazoa</taxon>
        <taxon>Spiralia</taxon>
        <taxon>Lophotrochozoa</taxon>
        <taxon>Platyhelminthes</taxon>
        <taxon>Trematoda</taxon>
        <taxon>Digenea</taxon>
        <taxon>Opisthorchiida</taxon>
        <taxon>Opisthorchiata</taxon>
        <taxon>Opisthorchiidae</taxon>
        <taxon>Opisthorchis</taxon>
    </lineage>
</organism>
<dbReference type="Proteomes" id="UP000054324">
    <property type="component" value="Unassembled WGS sequence"/>
</dbReference>
<dbReference type="CTD" id="20325653"/>
<sequence length="117" mass="13728">MHVSWVGYVEQNVREVSARFEFCRRLVHAELKFTNQMLNERHPEENGTCWNASTIKAHHHIIQQMILASESNGASSHKENGIILKDHEQKVEKPREIMAFLHFKTYSLLDSQLCRKK</sequence>
<dbReference type="KEGG" id="ovi:T265_11485"/>
<dbReference type="AlphaFoldDB" id="A0A074Z2T8"/>
<name>A0A074Z2T8_OPIVI</name>
<dbReference type="RefSeq" id="XP_009176417.1">
    <property type="nucleotide sequence ID" value="XM_009178153.1"/>
</dbReference>
<gene>
    <name evidence="1" type="ORF">T265_11485</name>
</gene>